<dbReference type="AlphaFoldDB" id="A0A183V749"/>
<protein>
    <submittedName>
        <fullName evidence="4">Ectonucleotide pyrophosphatase/phosphodiesterase family member 6</fullName>
    </submittedName>
</protein>
<dbReference type="InterPro" id="IPR017850">
    <property type="entry name" value="Alkaline_phosphatase_core_sf"/>
</dbReference>
<dbReference type="InterPro" id="IPR002591">
    <property type="entry name" value="Phosphodiest/P_Trfase"/>
</dbReference>
<evidence type="ECO:0000256" key="2">
    <source>
        <dbReference type="SAM" id="Phobius"/>
    </source>
</evidence>
<keyword evidence="2" id="KW-0812">Transmembrane</keyword>
<dbReference type="PANTHER" id="PTHR10151:SF114">
    <property type="entry name" value="ECTONUCLEOTIDE PYROPHOSPHATASE_PHOSPHODIESTERASE C27A7.3"/>
    <property type="match status" value="1"/>
</dbReference>
<dbReference type="PANTHER" id="PTHR10151">
    <property type="entry name" value="ECTONUCLEOTIDE PYROPHOSPHATASE/PHOSPHODIESTERASE"/>
    <property type="match status" value="1"/>
</dbReference>
<proteinExistence type="predicted"/>
<reference evidence="4" key="1">
    <citation type="submission" date="2016-06" db="UniProtKB">
        <authorList>
            <consortium name="WormBaseParasite"/>
        </authorList>
    </citation>
    <scope>IDENTIFICATION</scope>
</reference>
<dbReference type="GO" id="GO:0055120">
    <property type="term" value="C:striated muscle dense body"/>
    <property type="evidence" value="ECO:0007669"/>
    <property type="project" value="TreeGrafter"/>
</dbReference>
<dbReference type="GO" id="GO:0031674">
    <property type="term" value="C:I band"/>
    <property type="evidence" value="ECO:0007669"/>
    <property type="project" value="TreeGrafter"/>
</dbReference>
<accession>A0A183V749</accession>
<dbReference type="Proteomes" id="UP000050794">
    <property type="component" value="Unassembled WGS sequence"/>
</dbReference>
<keyword evidence="2" id="KW-1133">Transmembrane helix</keyword>
<organism evidence="3 4">
    <name type="scientific">Toxocara canis</name>
    <name type="common">Canine roundworm</name>
    <dbReference type="NCBI Taxonomy" id="6265"/>
    <lineage>
        <taxon>Eukaryota</taxon>
        <taxon>Metazoa</taxon>
        <taxon>Ecdysozoa</taxon>
        <taxon>Nematoda</taxon>
        <taxon>Chromadorea</taxon>
        <taxon>Rhabditida</taxon>
        <taxon>Spirurina</taxon>
        <taxon>Ascaridomorpha</taxon>
        <taxon>Ascaridoidea</taxon>
        <taxon>Toxocaridae</taxon>
        <taxon>Toxocara</taxon>
    </lineage>
</organism>
<dbReference type="Pfam" id="PF01663">
    <property type="entry name" value="Phosphodiest"/>
    <property type="match status" value="1"/>
</dbReference>
<feature type="transmembrane region" description="Helical" evidence="2">
    <location>
        <begin position="20"/>
        <end position="41"/>
    </location>
</feature>
<keyword evidence="3" id="KW-1185">Reference proteome</keyword>
<keyword evidence="2" id="KW-0472">Membrane</keyword>
<dbReference type="SUPFAM" id="SSF53649">
    <property type="entry name" value="Alkaline phosphatase-like"/>
    <property type="match status" value="1"/>
</dbReference>
<dbReference type="GO" id="GO:0016529">
    <property type="term" value="C:sarcoplasmic reticulum"/>
    <property type="evidence" value="ECO:0007669"/>
    <property type="project" value="TreeGrafter"/>
</dbReference>
<sequence>LMYQLDLKPSYRVSPKLLHVFLGFIALITVAILVLLIFATINLSRMRSEMNAAGDHNAKVIERQISRFYEAIQRTQSNIEPASRNLQLPDISPSASQPDQMNAAEVEPIEGIVNGIRSTSVNENNQDTRNAGSTPSWHDPTCSTIRCKKTDIDRPPIVVISLDGFAKEYVERGIVKTLDLMAECGTTANFMYPTFPSKTFPNHYSMATGLYPEAHGIVDNHVHAPEISRRLEYIPRTNDARYYKGEPIWAIAEKNGLRSACLFWAGCWQNISGVTLTYNMRYNRSFSFRQRVDQASLSLIICVTIDRSVFVKESISLYFGKRLYFKLNDASYEWLSLPEDQRPHLIMAYLSQPDTVGHFRKSEREVDVKLVELDRLLDYLFSTLHSKRLLNCVNILIVSDHGMQRLKKRYYLNEFMNTAGLIISSGVVSRIELTNSGRTLNELKQRLRCANNGSEYRIYDKKHIPKRYHYAKSERIGDLVLEGMPGISLFADRGSDVGVVADHGYDYLVDSMHAIFYARGPTIRPKLLLEPFQNIELFNLIAGAFQLLHTFVSQVRIASITDLLGLANTFPNNGTYGSLHRVLLDPPKSRRRTQSKMPYPCPALSLLDPRKVTPCDSGCERIAVGRNYLIELLMLKRSILQMRIIMVKELCINENNVINDDDHLL</sequence>
<evidence type="ECO:0000313" key="4">
    <source>
        <dbReference type="WBParaSite" id="TCNE_0001657001-mRNA-1"/>
    </source>
</evidence>
<evidence type="ECO:0000256" key="1">
    <source>
        <dbReference type="SAM" id="MobiDB-lite"/>
    </source>
</evidence>
<name>A0A183V749_TOXCA</name>
<dbReference type="WBParaSite" id="TCNE_0001657001-mRNA-1">
    <property type="protein sequence ID" value="TCNE_0001657001-mRNA-1"/>
    <property type="gene ID" value="TCNE_0001657001"/>
</dbReference>
<dbReference type="Gene3D" id="3.40.720.10">
    <property type="entry name" value="Alkaline Phosphatase, subunit A"/>
    <property type="match status" value="1"/>
</dbReference>
<evidence type="ECO:0000313" key="3">
    <source>
        <dbReference type="Proteomes" id="UP000050794"/>
    </source>
</evidence>
<dbReference type="CDD" id="cd16018">
    <property type="entry name" value="Enpp"/>
    <property type="match status" value="1"/>
</dbReference>
<feature type="region of interest" description="Disordered" evidence="1">
    <location>
        <begin position="120"/>
        <end position="140"/>
    </location>
</feature>